<evidence type="ECO:0000256" key="2">
    <source>
        <dbReference type="SAM" id="Phobius"/>
    </source>
</evidence>
<proteinExistence type="predicted"/>
<keyword evidence="2" id="KW-1133">Transmembrane helix</keyword>
<sequence length="339" mass="37341">MSTDQRPTAPRTDPYADLPEEPVRIPDWMREAQSDHVPTRSERLRLGWERHAGKLLGGVAALVVLSFLAVLGLVGFGFYDRVRDNGPFLPDSLAAPGPVRPTDAAGNSVSPWAATPAESYAAGKNAIVLPPAKAVGPFTRKHVADGLTKVRQALIEGRIDVSMLTINDPEPFLRLIAPDNRDEVRGDLADGVALNYVTRVEDRADPRLDGKDTVRAKGTVTYRATTDPDGIRVLEITTSFIWVYHFDLWRAQEHPPGTELVTVRDEVVWHLPYADDVQPSSRGLWVHEAASTMYNADCAGIKRGFLALDHDEPLRRRPTATPTGDVYDPNWRPGDGESC</sequence>
<protein>
    <submittedName>
        <fullName evidence="3">Uncharacterized protein</fullName>
    </submittedName>
</protein>
<reference evidence="3 4" key="1">
    <citation type="submission" date="2022-10" db="EMBL/GenBank/DDBJ databases">
        <title>The complete genomes of actinobacterial strains from the NBC collection.</title>
        <authorList>
            <person name="Joergensen T.S."/>
            <person name="Alvarez Arevalo M."/>
            <person name="Sterndorff E.B."/>
            <person name="Faurdal D."/>
            <person name="Vuksanovic O."/>
            <person name="Mourched A.-S."/>
            <person name="Charusanti P."/>
            <person name="Shaw S."/>
            <person name="Blin K."/>
            <person name="Weber T."/>
        </authorList>
    </citation>
    <scope>NUCLEOTIDE SEQUENCE [LARGE SCALE GENOMIC DNA]</scope>
    <source>
        <strain evidence="3 4">NBC 01809</strain>
    </source>
</reference>
<gene>
    <name evidence="3" type="ORF">OIE14_04935</name>
</gene>
<keyword evidence="4" id="KW-1185">Reference proteome</keyword>
<dbReference type="Proteomes" id="UP001334804">
    <property type="component" value="Chromosome"/>
</dbReference>
<accession>A0ABZ1EHX6</accession>
<evidence type="ECO:0000313" key="3">
    <source>
        <dbReference type="EMBL" id="WSA33408.1"/>
    </source>
</evidence>
<name>A0ABZ1EHX6_9ACTN</name>
<dbReference type="EMBL" id="CP109071">
    <property type="protein sequence ID" value="WSA33408.1"/>
    <property type="molecule type" value="Genomic_DNA"/>
</dbReference>
<keyword evidence="2" id="KW-0472">Membrane</keyword>
<keyword evidence="2" id="KW-0812">Transmembrane</keyword>
<evidence type="ECO:0000256" key="1">
    <source>
        <dbReference type="SAM" id="MobiDB-lite"/>
    </source>
</evidence>
<dbReference type="RefSeq" id="WP_266316383.1">
    <property type="nucleotide sequence ID" value="NZ_CP109071.1"/>
</dbReference>
<feature type="region of interest" description="Disordered" evidence="1">
    <location>
        <begin position="314"/>
        <end position="339"/>
    </location>
</feature>
<feature type="region of interest" description="Disordered" evidence="1">
    <location>
        <begin position="1"/>
        <end position="22"/>
    </location>
</feature>
<evidence type="ECO:0000313" key="4">
    <source>
        <dbReference type="Proteomes" id="UP001334804"/>
    </source>
</evidence>
<feature type="transmembrane region" description="Helical" evidence="2">
    <location>
        <begin position="55"/>
        <end position="79"/>
    </location>
</feature>
<organism evidence="3 4">
    <name type="scientific">Micromonospora peucetia</name>
    <dbReference type="NCBI Taxonomy" id="47871"/>
    <lineage>
        <taxon>Bacteria</taxon>
        <taxon>Bacillati</taxon>
        <taxon>Actinomycetota</taxon>
        <taxon>Actinomycetes</taxon>
        <taxon>Micromonosporales</taxon>
        <taxon>Micromonosporaceae</taxon>
        <taxon>Micromonospora</taxon>
    </lineage>
</organism>